<gene>
    <name evidence="2" type="ORF">SAMN05661086_03775</name>
</gene>
<dbReference type="Proteomes" id="UP000199659">
    <property type="component" value="Unassembled WGS sequence"/>
</dbReference>
<dbReference type="RefSeq" id="WP_092564519.1">
    <property type="nucleotide sequence ID" value="NZ_FOYZ01000042.1"/>
</dbReference>
<dbReference type="Pfam" id="PF18624">
    <property type="entry name" value="CdiI_4"/>
    <property type="match status" value="1"/>
</dbReference>
<evidence type="ECO:0000313" key="2">
    <source>
        <dbReference type="EMBL" id="SFS10356.1"/>
    </source>
</evidence>
<organism evidence="2 3">
    <name type="scientific">Anaeromicropila populeti</name>
    <dbReference type="NCBI Taxonomy" id="37658"/>
    <lineage>
        <taxon>Bacteria</taxon>
        <taxon>Bacillati</taxon>
        <taxon>Bacillota</taxon>
        <taxon>Clostridia</taxon>
        <taxon>Lachnospirales</taxon>
        <taxon>Lachnospiraceae</taxon>
        <taxon>Anaeromicropila</taxon>
    </lineage>
</organism>
<evidence type="ECO:0000313" key="3">
    <source>
        <dbReference type="Proteomes" id="UP000199659"/>
    </source>
</evidence>
<dbReference type="EMBL" id="FOYZ01000042">
    <property type="protein sequence ID" value="SFS10356.1"/>
    <property type="molecule type" value="Genomic_DNA"/>
</dbReference>
<proteinExistence type="predicted"/>
<accession>A0A1I6M3U2</accession>
<dbReference type="CDD" id="cd20688">
    <property type="entry name" value="CdiI_Ecoli_Nm-like"/>
    <property type="match status" value="1"/>
</dbReference>
<dbReference type="AlphaFoldDB" id="A0A1I6M3U2"/>
<evidence type="ECO:0000259" key="1">
    <source>
        <dbReference type="Pfam" id="PF18624"/>
    </source>
</evidence>
<name>A0A1I6M3U2_9FIRM</name>
<keyword evidence="3" id="KW-1185">Reference proteome</keyword>
<sequence>MKESKFSLKFPYDKEKYGVVIYFFEEMVSYQRNFKRNLEYMSQDISFSTEATGYYFASSCDEEDIENGDYFEEGVFFFLNEDDVIIDYEQFYTSLKLACQIYLEDYPEDKDFVEERLSMIKKRYQL</sequence>
<feature type="domain" description="CDI immunity protein" evidence="1">
    <location>
        <begin position="19"/>
        <end position="117"/>
    </location>
</feature>
<dbReference type="OrthoDB" id="2087663at2"/>
<dbReference type="InterPro" id="IPR041256">
    <property type="entry name" value="CdiI_4"/>
</dbReference>
<reference evidence="2 3" key="1">
    <citation type="submission" date="2016-10" db="EMBL/GenBank/DDBJ databases">
        <authorList>
            <person name="de Groot N.N."/>
        </authorList>
    </citation>
    <scope>NUCLEOTIDE SEQUENCE [LARGE SCALE GENOMIC DNA]</scope>
    <source>
        <strain evidence="2 3">743A</strain>
    </source>
</reference>
<protein>
    <recommendedName>
        <fullName evidence="1">CDI immunity protein domain-containing protein</fullName>
    </recommendedName>
</protein>